<dbReference type="EMBL" id="DXEK01000170">
    <property type="protein sequence ID" value="HIX77997.1"/>
    <property type="molecule type" value="Genomic_DNA"/>
</dbReference>
<protein>
    <recommendedName>
        <fullName evidence="4">DUF4129 domain-containing protein</fullName>
    </recommendedName>
</protein>
<evidence type="ECO:0000313" key="3">
    <source>
        <dbReference type="Proteomes" id="UP000886890"/>
    </source>
</evidence>
<keyword evidence="1" id="KW-0812">Transmembrane</keyword>
<evidence type="ECO:0000313" key="2">
    <source>
        <dbReference type="EMBL" id="HIX77997.1"/>
    </source>
</evidence>
<feature type="transmembrane region" description="Helical" evidence="1">
    <location>
        <begin position="84"/>
        <end position="101"/>
    </location>
</feature>
<feature type="transmembrane region" description="Helical" evidence="1">
    <location>
        <begin position="210"/>
        <end position="233"/>
    </location>
</feature>
<evidence type="ECO:0000256" key="1">
    <source>
        <dbReference type="SAM" id="Phobius"/>
    </source>
</evidence>
<dbReference type="SUPFAM" id="SSF103473">
    <property type="entry name" value="MFS general substrate transporter"/>
    <property type="match status" value="1"/>
</dbReference>
<comment type="caution">
    <text evidence="2">The sequence shown here is derived from an EMBL/GenBank/DDBJ whole genome shotgun (WGS) entry which is preliminary data.</text>
</comment>
<name>A0A9D2BJS5_9FIRM</name>
<accession>A0A9D2BJS5</accession>
<reference evidence="2" key="2">
    <citation type="submission" date="2021-04" db="EMBL/GenBank/DDBJ databases">
        <authorList>
            <person name="Gilroy R."/>
        </authorList>
    </citation>
    <scope>NUCLEOTIDE SEQUENCE</scope>
    <source>
        <strain evidence="2">CHK183-1962</strain>
    </source>
</reference>
<feature type="transmembrane region" description="Helical" evidence="1">
    <location>
        <begin position="33"/>
        <end position="50"/>
    </location>
</feature>
<dbReference type="InterPro" id="IPR036259">
    <property type="entry name" value="MFS_trans_sf"/>
</dbReference>
<feature type="transmembrane region" description="Helical" evidence="1">
    <location>
        <begin position="113"/>
        <end position="135"/>
    </location>
</feature>
<sequence>MVLMAFYRMIVELSFYYSFAGAVAAYFGGNGTVLPALLLSVCYILCERLAKLRREETGKAGTLCRYLGLLPAFLWLIVPGISPADRICFLLPLAYLAVVVYRKDFILSRYRQMDMFSVFWKAYAVFALALTIFGAVGLLEATVPAALLTAVGSVLLLRSLRHGPEVCLRREYQLRSLLYAGLLIAAAWALSRDSVLQILKTVISTVWNHLLVPVLTMIFVAFSVILTWIFQIFRYLLSLGHREPQDVSQIMQQFTGQGEALAETVSTTGAENTGWQAVFLVIGILALIVIAIVFFHWLLMRDSPEEESSAQIEKINHTPPPEAQKTGKILGNTPIQRIREQYRSYLKLFIRQGGIHLPSDTTLQLAEKTLEQTAPGTDLSDCSQNNALRQMREIYLRARYRGEIHEEDPKQMKKQTTTVKKYLRAAFVRKYF</sequence>
<reference evidence="2" key="1">
    <citation type="journal article" date="2021" name="PeerJ">
        <title>Extensive microbial diversity within the chicken gut microbiome revealed by metagenomics and culture.</title>
        <authorList>
            <person name="Gilroy R."/>
            <person name="Ravi A."/>
            <person name="Getino M."/>
            <person name="Pursley I."/>
            <person name="Horton D.L."/>
            <person name="Alikhan N.F."/>
            <person name="Baker D."/>
            <person name="Gharbi K."/>
            <person name="Hall N."/>
            <person name="Watson M."/>
            <person name="Adriaenssens E.M."/>
            <person name="Foster-Nyarko E."/>
            <person name="Jarju S."/>
            <person name="Secka A."/>
            <person name="Antonio M."/>
            <person name="Oren A."/>
            <person name="Chaudhuri R.R."/>
            <person name="La Ragione R."/>
            <person name="Hildebrand F."/>
            <person name="Pallen M.J."/>
        </authorList>
    </citation>
    <scope>NUCLEOTIDE SEQUENCE</scope>
    <source>
        <strain evidence="2">CHK183-1962</strain>
    </source>
</reference>
<keyword evidence="1" id="KW-0472">Membrane</keyword>
<gene>
    <name evidence="2" type="ORF">H9734_10435</name>
</gene>
<evidence type="ECO:0008006" key="4">
    <source>
        <dbReference type="Google" id="ProtNLM"/>
    </source>
</evidence>
<proteinExistence type="predicted"/>
<dbReference type="Proteomes" id="UP000886890">
    <property type="component" value="Unassembled WGS sequence"/>
</dbReference>
<feature type="transmembrane region" description="Helical" evidence="1">
    <location>
        <begin position="62"/>
        <end position="78"/>
    </location>
</feature>
<organism evidence="2 3">
    <name type="scientific">Candidatus Fusicatenibacter merdavium</name>
    <dbReference type="NCBI Taxonomy" id="2838600"/>
    <lineage>
        <taxon>Bacteria</taxon>
        <taxon>Bacillati</taxon>
        <taxon>Bacillota</taxon>
        <taxon>Clostridia</taxon>
        <taxon>Lachnospirales</taxon>
        <taxon>Lachnospiraceae</taxon>
        <taxon>Fusicatenibacter</taxon>
    </lineage>
</organism>
<feature type="transmembrane region" description="Helical" evidence="1">
    <location>
        <begin position="172"/>
        <end position="190"/>
    </location>
</feature>
<keyword evidence="1" id="KW-1133">Transmembrane helix</keyword>
<dbReference type="AlphaFoldDB" id="A0A9D2BJS5"/>
<feature type="transmembrane region" description="Helical" evidence="1">
    <location>
        <begin position="277"/>
        <end position="299"/>
    </location>
</feature>
<feature type="transmembrane region" description="Helical" evidence="1">
    <location>
        <begin position="141"/>
        <end position="160"/>
    </location>
</feature>